<dbReference type="InterPro" id="IPR001611">
    <property type="entry name" value="Leu-rich_rpt"/>
</dbReference>
<feature type="compositionally biased region" description="Basic and acidic residues" evidence="5">
    <location>
        <begin position="705"/>
        <end position="714"/>
    </location>
</feature>
<dbReference type="InterPro" id="IPR021562">
    <property type="entry name" value="DUF3007"/>
</dbReference>
<evidence type="ECO:0000256" key="1">
    <source>
        <dbReference type="ARBA" id="ARBA00004496"/>
    </source>
</evidence>
<keyword evidence="8" id="KW-1185">Reference proteome</keyword>
<dbReference type="SMART" id="SM00365">
    <property type="entry name" value="LRR_SD22"/>
    <property type="match status" value="4"/>
</dbReference>
<dbReference type="GO" id="GO:0016301">
    <property type="term" value="F:kinase activity"/>
    <property type="evidence" value="ECO:0007669"/>
    <property type="project" value="UniProtKB-KW"/>
</dbReference>
<evidence type="ECO:0000256" key="2">
    <source>
        <dbReference type="ARBA" id="ARBA00022490"/>
    </source>
</evidence>
<keyword evidence="7" id="KW-0418">Kinase</keyword>
<feature type="compositionally biased region" description="Polar residues" evidence="5">
    <location>
        <begin position="715"/>
        <end position="734"/>
    </location>
</feature>
<evidence type="ECO:0000256" key="5">
    <source>
        <dbReference type="SAM" id="MobiDB-lite"/>
    </source>
</evidence>
<dbReference type="PROSITE" id="PS51450">
    <property type="entry name" value="LRR"/>
    <property type="match status" value="3"/>
</dbReference>
<reference evidence="7 8" key="1">
    <citation type="journal article" date="2021" name="Hortic Res">
        <title>The domestication of Cucurbita argyrosperma as revealed by the genome of its wild relative.</title>
        <authorList>
            <person name="Barrera-Redondo J."/>
            <person name="Sanchez-de la Vega G."/>
            <person name="Aguirre-Liguori J.A."/>
            <person name="Castellanos-Morales G."/>
            <person name="Gutierrez-Guerrero Y.T."/>
            <person name="Aguirre-Dugua X."/>
            <person name="Aguirre-Planter E."/>
            <person name="Tenaillon M.I."/>
            <person name="Lira-Saade R."/>
            <person name="Eguiarte L.E."/>
        </authorList>
    </citation>
    <scope>NUCLEOTIDE SEQUENCE [LARGE SCALE GENOMIC DNA]</scope>
    <source>
        <strain evidence="7">JBR-2021</strain>
    </source>
</reference>
<dbReference type="FunFam" id="3.80.10.10:FF:000502">
    <property type="entry name" value="Predicted protein"/>
    <property type="match status" value="1"/>
</dbReference>
<dbReference type="EMBL" id="JAGKQH010000011">
    <property type="protein sequence ID" value="KAG6587693.1"/>
    <property type="molecule type" value="Genomic_DNA"/>
</dbReference>
<dbReference type="Proteomes" id="UP000685013">
    <property type="component" value="Chromosome 11"/>
</dbReference>
<feature type="non-terminal residue" evidence="7">
    <location>
        <position position="1"/>
    </location>
</feature>
<feature type="transmembrane region" description="Helical" evidence="6">
    <location>
        <begin position="156"/>
        <end position="176"/>
    </location>
</feature>
<keyword evidence="4" id="KW-0677">Repeat</keyword>
<dbReference type="PANTHER" id="PTHR15454:SF69">
    <property type="entry name" value="SERINE_THREONINE-PROTEIN KINASE 11-INTERACTING PROTEIN"/>
    <property type="match status" value="1"/>
</dbReference>
<evidence type="ECO:0000256" key="3">
    <source>
        <dbReference type="ARBA" id="ARBA00022614"/>
    </source>
</evidence>
<proteinExistence type="predicted"/>
<feature type="region of interest" description="Disordered" evidence="5">
    <location>
        <begin position="95"/>
        <end position="118"/>
    </location>
</feature>
<gene>
    <name evidence="7" type="primary">stk11ip</name>
    <name evidence="7" type="ORF">SDJN03_16258</name>
</gene>
<keyword evidence="2" id="KW-0963">Cytoplasm</keyword>
<name>A0AAV6MTT7_9ROSI</name>
<feature type="region of interest" description="Disordered" evidence="5">
    <location>
        <begin position="699"/>
        <end position="734"/>
    </location>
</feature>
<dbReference type="PANTHER" id="PTHR15454">
    <property type="entry name" value="NISCHARIN RELATED"/>
    <property type="match status" value="1"/>
</dbReference>
<organism evidence="7 8">
    <name type="scientific">Cucurbita argyrosperma subsp. sororia</name>
    <dbReference type="NCBI Taxonomy" id="37648"/>
    <lineage>
        <taxon>Eukaryota</taxon>
        <taxon>Viridiplantae</taxon>
        <taxon>Streptophyta</taxon>
        <taxon>Embryophyta</taxon>
        <taxon>Tracheophyta</taxon>
        <taxon>Spermatophyta</taxon>
        <taxon>Magnoliopsida</taxon>
        <taxon>eudicotyledons</taxon>
        <taxon>Gunneridae</taxon>
        <taxon>Pentapetalae</taxon>
        <taxon>rosids</taxon>
        <taxon>fabids</taxon>
        <taxon>Cucurbitales</taxon>
        <taxon>Cucurbitaceae</taxon>
        <taxon>Cucurbiteae</taxon>
        <taxon>Cucurbita</taxon>
    </lineage>
</organism>
<dbReference type="GO" id="GO:0005737">
    <property type="term" value="C:cytoplasm"/>
    <property type="evidence" value="ECO:0007669"/>
    <property type="project" value="UniProtKB-SubCell"/>
</dbReference>
<sequence>MVADFARYGRRVNQPIGAVGMAVFIHGIPNSRIFCEREGTLFLGFSAAPVLPQRARVYGHFARERGSSQRLSKKERIDFPTKGFFGTKRVVVTVPRDSSSSNTSSSEDDPTNQSKQTPFGYTRKDVLLIGLGVTVLGFGLKSGLEFAGFDPMQAGNVVQLVLVLGLTLAWISTYMFRVSNKDMTYAQQLRDYEDKVMEKRLESLTEAELVALLEQVEEEKSQSASGEQTNPNSAIEMAIVTGDRYLEKLVKFVEEHADPLIEGTSVLKLNPAGLHYVQSRLEALHELESLLTGAPVDYLRAYVSDLGDHRALEQLRRILRLLTSLKVVSVLPQPLRDPTPLSLLPFGSLKVLELRGCDLSTSAARGLLELRQTLEKIICHNSTDALRHVFASRIVEVKNSAQWSRLSFVSCACNGLVLMDESLQLLPAVETLDLSRNKFAKVDNLRKCVKLKHLDLGFNHLRTVASFTEVPSNLIKLVLRNNALTTLRGIENLKSLEGLDVSYNIISNFSELEFLVDITSLQNLWLEGNPLCCARWYRAHVFSLFSYPDNLKLDDKGICKREYWKRKIIIASRQKRPASFGFYSPAKDGAQGEGSINRKKKTISRIASIQSEEESTYFCSDQESVCCDNETESRGEAALSDNEVEAVDLMKKIEFIKKERSALWLREFEDWMDRAPPNTVNGNINRAILHPGKENYLKSRKTSHHVGESSRYKSESIQASGDESSTNFVESDSSFVEPSGLTTSHYFGLNGALGNDVEVPLSRTQRLDHKSSHLSSSFEGIDSPSTHVKSFHPSYNRFQGGQAKVEDGSMSPLYAIDSISESHSSSAFPGSPPHYQEDILHRRHNFMEEILQLSAESYSVPSSDSYSSSSEDDIFPFEPLMQEVIQPTEDNSIRGSAEGQLSLDHSKGGTSKQCHEHLVGENGLCHFDSSVDQMSSMQKSVLQGSSMQLPCNVFPADAHAYGTDHSIQYENSKLRNRESKRKVKKRVVSLSGHTVVGRTDKHKRTSCDWSVSGADMEIELENDKFIENYFNLNIADSGVHETCRQYLKCICILDSEHVYRKVVLLLSSRNKLYVLIVRAAGDGSGAILILSDCHNVEDIKEVFVGLGLQVVRVCMERSIKYLFVTGCIEKSRQLLCMLQVSDIGTPSDKSFLRSLEQVQVELFEKQICGGAKANLLQYSMVLFCCSEIQGELWHPRSLFIFEGHLIVCIEDLMQLMQFDSFSMEGPLPPYYALDSCCLISDILEMVVDVKGALCVTLSLKFASSEFSLVPKSDEEVTAIKKEASSLCSTKWKIKWFHEENLLNFIALAKAIHLGSNQLSVTDALSLCNSAISPFRCQYQYSSFMYIAAAVSPTKPPRLLHSDA</sequence>
<evidence type="ECO:0000313" key="7">
    <source>
        <dbReference type="EMBL" id="KAG6587693.1"/>
    </source>
</evidence>
<keyword evidence="6" id="KW-0812">Transmembrane</keyword>
<comment type="subcellular location">
    <subcellularLocation>
        <location evidence="1">Cytoplasm</location>
    </subcellularLocation>
</comment>
<evidence type="ECO:0000313" key="8">
    <source>
        <dbReference type="Proteomes" id="UP000685013"/>
    </source>
</evidence>
<dbReference type="FunFam" id="3.80.10.10:FF:000801">
    <property type="entry name" value="Outer arm dynein light chain 1"/>
    <property type="match status" value="1"/>
</dbReference>
<keyword evidence="6" id="KW-0472">Membrane</keyword>
<evidence type="ECO:0000256" key="6">
    <source>
        <dbReference type="SAM" id="Phobius"/>
    </source>
</evidence>
<protein>
    <submittedName>
        <fullName evidence="7">Serine/threonine-protein kinase 11-interacting protein</fullName>
    </submittedName>
</protein>
<keyword evidence="7" id="KW-0808">Transferase</keyword>
<feature type="transmembrane region" description="Helical" evidence="6">
    <location>
        <begin position="126"/>
        <end position="144"/>
    </location>
</feature>
<accession>A0AAV6MTT7</accession>
<dbReference type="Pfam" id="PF11460">
    <property type="entry name" value="DUF3007"/>
    <property type="match status" value="1"/>
</dbReference>
<keyword evidence="3" id="KW-0433">Leucine-rich repeat</keyword>
<evidence type="ECO:0000256" key="4">
    <source>
        <dbReference type="ARBA" id="ARBA00022737"/>
    </source>
</evidence>
<keyword evidence="6" id="KW-1133">Transmembrane helix</keyword>
<comment type="caution">
    <text evidence="7">The sequence shown here is derived from an EMBL/GenBank/DDBJ whole genome shotgun (WGS) entry which is preliminary data.</text>
</comment>